<name>A0A9W8D086_9FUNG</name>
<feature type="compositionally biased region" description="Basic and acidic residues" evidence="1">
    <location>
        <begin position="98"/>
        <end position="108"/>
    </location>
</feature>
<dbReference type="Proteomes" id="UP001143981">
    <property type="component" value="Unassembled WGS sequence"/>
</dbReference>
<feature type="domain" description="DUF3752" evidence="2">
    <location>
        <begin position="140"/>
        <end position="218"/>
    </location>
</feature>
<dbReference type="PANTHER" id="PTHR46370:SF1">
    <property type="entry name" value="GPALPP MOTIFS-CONTAINING PROTEIN 1"/>
    <property type="match status" value="1"/>
</dbReference>
<sequence>MSGGGIGPQIPPEVAARLGIRVGGSNDGGEAEGEDPLPASDERRTIGPTMPPATGKQPPAPAEDRDGSGDEDDGGEAVGPAVELAGCTSAQAQQQRMAKLEAQMEHGEPGAGNNADGRGEWMLVPPTRDGSGRAGGDGLFDESWTLTPEEKAKRLAKQKEQQQQRQETPGMRRAQEEDAEKAKWVDEFNRTNRPKSLMELHLESKQKSHKGKQRSRDARARGPADDWKRARQG</sequence>
<dbReference type="OrthoDB" id="73491at2759"/>
<comment type="caution">
    <text evidence="3">The sequence shown here is derived from an EMBL/GenBank/DDBJ whole genome shotgun (WGS) entry which is preliminary data.</text>
</comment>
<dbReference type="EMBL" id="JANBOI010000100">
    <property type="protein sequence ID" value="KAJ1734034.1"/>
    <property type="molecule type" value="Genomic_DNA"/>
</dbReference>
<dbReference type="PANTHER" id="PTHR46370">
    <property type="entry name" value="GPALPP MOTIFS-CONTAINING PROTEIN 1"/>
    <property type="match status" value="1"/>
</dbReference>
<protein>
    <recommendedName>
        <fullName evidence="2">DUF3752 domain-containing protein</fullName>
    </recommendedName>
</protein>
<feature type="non-terminal residue" evidence="3">
    <location>
        <position position="233"/>
    </location>
</feature>
<evidence type="ECO:0000313" key="4">
    <source>
        <dbReference type="Proteomes" id="UP001143981"/>
    </source>
</evidence>
<accession>A0A9W8D086</accession>
<feature type="compositionally biased region" description="Basic and acidic residues" evidence="1">
    <location>
        <begin position="214"/>
        <end position="233"/>
    </location>
</feature>
<feature type="region of interest" description="Disordered" evidence="1">
    <location>
        <begin position="1"/>
        <end position="233"/>
    </location>
</feature>
<feature type="compositionally biased region" description="Basic and acidic residues" evidence="1">
    <location>
        <begin position="148"/>
        <end position="162"/>
    </location>
</feature>
<dbReference type="InterPro" id="IPR046331">
    <property type="entry name" value="GPAM1-like"/>
</dbReference>
<evidence type="ECO:0000256" key="1">
    <source>
        <dbReference type="SAM" id="MobiDB-lite"/>
    </source>
</evidence>
<feature type="compositionally biased region" description="Basic and acidic residues" evidence="1">
    <location>
        <begin position="173"/>
        <end position="206"/>
    </location>
</feature>
<dbReference type="Pfam" id="PF12572">
    <property type="entry name" value="DUF3752"/>
    <property type="match status" value="1"/>
</dbReference>
<dbReference type="AlphaFoldDB" id="A0A9W8D086"/>
<evidence type="ECO:0000259" key="2">
    <source>
        <dbReference type="Pfam" id="PF12572"/>
    </source>
</evidence>
<dbReference type="InterPro" id="IPR022226">
    <property type="entry name" value="DUF3752"/>
</dbReference>
<gene>
    <name evidence="3" type="ORF">LPJ61_001281</name>
</gene>
<reference evidence="3" key="1">
    <citation type="submission" date="2022-07" db="EMBL/GenBank/DDBJ databases">
        <title>Phylogenomic reconstructions and comparative analyses of Kickxellomycotina fungi.</title>
        <authorList>
            <person name="Reynolds N.K."/>
            <person name="Stajich J.E."/>
            <person name="Barry K."/>
            <person name="Grigoriev I.V."/>
            <person name="Crous P."/>
            <person name="Smith M.E."/>
        </authorList>
    </citation>
    <scope>NUCLEOTIDE SEQUENCE</scope>
    <source>
        <strain evidence="3">BCRC 34381</strain>
    </source>
</reference>
<keyword evidence="4" id="KW-1185">Reference proteome</keyword>
<organism evidence="3 4">
    <name type="scientific">Coemansia biformis</name>
    <dbReference type="NCBI Taxonomy" id="1286918"/>
    <lineage>
        <taxon>Eukaryota</taxon>
        <taxon>Fungi</taxon>
        <taxon>Fungi incertae sedis</taxon>
        <taxon>Zoopagomycota</taxon>
        <taxon>Kickxellomycotina</taxon>
        <taxon>Kickxellomycetes</taxon>
        <taxon>Kickxellales</taxon>
        <taxon>Kickxellaceae</taxon>
        <taxon>Coemansia</taxon>
    </lineage>
</organism>
<evidence type="ECO:0000313" key="3">
    <source>
        <dbReference type="EMBL" id="KAJ1734034.1"/>
    </source>
</evidence>
<proteinExistence type="predicted"/>